<evidence type="ECO:0000256" key="1">
    <source>
        <dbReference type="SAM" id="MobiDB-lite"/>
    </source>
</evidence>
<feature type="region of interest" description="Disordered" evidence="1">
    <location>
        <begin position="207"/>
        <end position="261"/>
    </location>
</feature>
<feature type="compositionally biased region" description="Polar residues" evidence="1">
    <location>
        <begin position="394"/>
        <end position="407"/>
    </location>
</feature>
<dbReference type="EMBL" id="BEXD01004377">
    <property type="protein sequence ID" value="GBC10358.1"/>
    <property type="molecule type" value="Genomic_DNA"/>
</dbReference>
<dbReference type="AlphaFoldDB" id="A0A2Z6S4U6"/>
<feature type="compositionally biased region" description="Low complexity" evidence="1">
    <location>
        <begin position="382"/>
        <end position="392"/>
    </location>
</feature>
<dbReference type="PANTHER" id="PTHR38698:SF1">
    <property type="entry name" value="FUNGAL PROTEIN"/>
    <property type="match status" value="1"/>
</dbReference>
<name>A0A2Z6S4U6_9GLOM</name>
<evidence type="ECO:0000313" key="2">
    <source>
        <dbReference type="EMBL" id="GBC10358.1"/>
    </source>
</evidence>
<proteinExistence type="predicted"/>
<dbReference type="EMBL" id="BLAL01000302">
    <property type="protein sequence ID" value="GET01910.1"/>
    <property type="molecule type" value="Genomic_DNA"/>
</dbReference>
<sequence length="415" mass="46412">METKIKSESNDTGTEFKEVITGSFPDNFDNFDDFEEFTDFTNGSSLEAFQETIEKGHKNDGFDDFADFTERSDTFGTLGNSQENDLNNNFGIQFSNVSFETNLPHVDLFTMDNQSLIENLSNILDKVFRSNDNISSTNIKEIDSDDDTGLETILNTPGSREIWRQISYETTENPFQWKRSKIRREFYASLGINIVEEKVPVNTNTTISVPSMLSPQPLRPASKSATCSSSAPVSRSTTPSSNNNLSSSSYGNLSRTNNTLSHSEVPKQIDVELAKSLCSISEETLQEYTTTQLFTLKSQILSLSRQTSDILTYWLDQREQTMMDSETYNQMIERLVGHAQKLRDGGSGQSKSWENRGKKKNSVASGLASISLSFKNKKAHTSSPISPKSASSEVPINNKTTIRNNIGMQERPLSM</sequence>
<reference evidence="2 4" key="1">
    <citation type="submission" date="2017-11" db="EMBL/GenBank/DDBJ databases">
        <title>The genome of Rhizophagus clarus HR1 reveals common genetic basis of auxotrophy among arbuscular mycorrhizal fungi.</title>
        <authorList>
            <person name="Kobayashi Y."/>
        </authorList>
    </citation>
    <scope>NUCLEOTIDE SEQUENCE [LARGE SCALE GENOMIC DNA]</scope>
    <source>
        <strain evidence="2 4">HR1</strain>
    </source>
</reference>
<keyword evidence="4" id="KW-1185">Reference proteome</keyword>
<feature type="compositionally biased region" description="Polar residues" evidence="1">
    <location>
        <begin position="223"/>
        <end position="233"/>
    </location>
</feature>
<dbReference type="OrthoDB" id="5378975at2759"/>
<gene>
    <name evidence="3" type="ORF">RCL2_002829300</name>
    <name evidence="2" type="ORF">RclHR1_09560012</name>
</gene>
<feature type="region of interest" description="Disordered" evidence="1">
    <location>
        <begin position="376"/>
        <end position="415"/>
    </location>
</feature>
<dbReference type="PANTHER" id="PTHR38698">
    <property type="entry name" value="EXPRESSED PROTEIN"/>
    <property type="match status" value="1"/>
</dbReference>
<feature type="region of interest" description="Disordered" evidence="1">
    <location>
        <begin position="340"/>
        <end position="361"/>
    </location>
</feature>
<evidence type="ECO:0000313" key="4">
    <source>
        <dbReference type="Proteomes" id="UP000247702"/>
    </source>
</evidence>
<dbReference type="Proteomes" id="UP000247702">
    <property type="component" value="Unassembled WGS sequence"/>
</dbReference>
<dbReference type="Pfam" id="PF17104">
    <property type="entry name" value="YBL010C_LAA2"/>
    <property type="match status" value="1"/>
</dbReference>
<dbReference type="InterPro" id="IPR031355">
    <property type="entry name" value="YBL010C/LAA2-like"/>
</dbReference>
<dbReference type="Proteomes" id="UP000615446">
    <property type="component" value="Unassembled WGS sequence"/>
</dbReference>
<comment type="caution">
    <text evidence="2">The sequence shown here is derived from an EMBL/GenBank/DDBJ whole genome shotgun (WGS) entry which is preliminary data.</text>
</comment>
<reference evidence="3" key="2">
    <citation type="submission" date="2019-10" db="EMBL/GenBank/DDBJ databases">
        <title>Conservation and host-specific expression of non-tandemly repeated heterogenous ribosome RNA gene in arbuscular mycorrhizal fungi.</title>
        <authorList>
            <person name="Maeda T."/>
            <person name="Kobayashi Y."/>
            <person name="Nakagawa T."/>
            <person name="Ezawa T."/>
            <person name="Yamaguchi K."/>
            <person name="Bino T."/>
            <person name="Nishimoto Y."/>
            <person name="Shigenobu S."/>
            <person name="Kawaguchi M."/>
        </authorList>
    </citation>
    <scope>NUCLEOTIDE SEQUENCE</scope>
    <source>
        <strain evidence="3">HR1</strain>
    </source>
</reference>
<evidence type="ECO:0000313" key="3">
    <source>
        <dbReference type="EMBL" id="GET01910.1"/>
    </source>
</evidence>
<feature type="compositionally biased region" description="Low complexity" evidence="1">
    <location>
        <begin position="234"/>
        <end position="257"/>
    </location>
</feature>
<protein>
    <submittedName>
        <fullName evidence="2">Uncharacterized protein</fullName>
    </submittedName>
</protein>
<organism evidence="2 4">
    <name type="scientific">Rhizophagus clarus</name>
    <dbReference type="NCBI Taxonomy" id="94130"/>
    <lineage>
        <taxon>Eukaryota</taxon>
        <taxon>Fungi</taxon>
        <taxon>Fungi incertae sedis</taxon>
        <taxon>Mucoromycota</taxon>
        <taxon>Glomeromycotina</taxon>
        <taxon>Glomeromycetes</taxon>
        <taxon>Glomerales</taxon>
        <taxon>Glomeraceae</taxon>
        <taxon>Rhizophagus</taxon>
    </lineage>
</organism>
<accession>A0A2Z6S4U6</accession>
<dbReference type="STRING" id="94130.A0A2Z6S4U6"/>